<gene>
    <name evidence="2" type="ORF">SCF082_LOCUS6926</name>
</gene>
<feature type="region of interest" description="Disordered" evidence="1">
    <location>
        <begin position="789"/>
        <end position="830"/>
    </location>
</feature>
<dbReference type="Proteomes" id="UP001642464">
    <property type="component" value="Unassembled WGS sequence"/>
</dbReference>
<comment type="caution">
    <text evidence="2">The sequence shown here is derived from an EMBL/GenBank/DDBJ whole genome shotgun (WGS) entry which is preliminary data.</text>
</comment>
<sequence length="830" mass="91580">MLSLPHVPVMEQAVSGLVKQYFARGPAAVPQTACVVVTMPSAAAGEAARRCCKLRVASPPELILALLQAIDKDVQQAADPERLAEWRQVLMATPCVFHFKASEDDRHLLAVQLREDYCQNAESMRLSSLQKLFDVQGVIERKRTTTGTPSMEELASYYGAVAYSKRGEAITLSFLHNAVYAIKHLLSHPNIVAILLDLDSFGSQNPLDSAGKLAKLAKRCSATPHKLFVVLDMLADFWKSGYYTDDRFAERALDGSQPRCEGKGTVDLVLAKWDLLDHLKGKFMDAEEKTTVRDVCSDLSTFRKKCGHINNPGYAKAMEIFIEACVFGAQLDGHLFANVKQRKDAMGILETSPFCERVAGVDNALKERAKGDKYAVTVPEPDADAQDDFDASYLDTLKSADSITDPPASVVQEMQNLKSEPKQVVEKYVAECWNKIDTIVQLEVEPDSGVADFFRKRLVASPIQELRQKPKSGAGSEFYIMFVYDLKASGEASSNPRTRMPPLRENGGHVKDFLKGAIQANTGEFADDLGCHDLFVLCNGGKDGLSQKILLAGFTDTDGNPLAKSDRVLKVHLDEEGYFARFDKVRGFSFNLNEDYHCITKEPLDMPVRLGKHYPKRSNRNNTLGPVACPAFVPEHAHMQPWKIKKDIWSEKSKMSCRVGGPAPTAHEKTTRKGDTMEPVNFHQLPWKFWAEMIHSHNCQAVIDCTVGAGYVAEAAIHERVPYLGICQTTLHSNITRQYLFARVWKLMQEHGSDFYIPELHEALGQDMMVTVSAGQGGMDLASMVKSLLSGNGNDPAPAPKMGGQPAKKQRVGPAPGEGEAEEGVADDDQ</sequence>
<reference evidence="2 3" key="1">
    <citation type="submission" date="2024-02" db="EMBL/GenBank/DDBJ databases">
        <authorList>
            <person name="Chen Y."/>
            <person name="Shah S."/>
            <person name="Dougan E. K."/>
            <person name="Thang M."/>
            <person name="Chan C."/>
        </authorList>
    </citation>
    <scope>NUCLEOTIDE SEQUENCE [LARGE SCALE GENOMIC DNA]</scope>
</reference>
<organism evidence="2 3">
    <name type="scientific">Durusdinium trenchii</name>
    <dbReference type="NCBI Taxonomy" id="1381693"/>
    <lineage>
        <taxon>Eukaryota</taxon>
        <taxon>Sar</taxon>
        <taxon>Alveolata</taxon>
        <taxon>Dinophyceae</taxon>
        <taxon>Suessiales</taxon>
        <taxon>Symbiodiniaceae</taxon>
        <taxon>Durusdinium</taxon>
    </lineage>
</organism>
<dbReference type="GO" id="GO:0032259">
    <property type="term" value="P:methylation"/>
    <property type="evidence" value="ECO:0007669"/>
    <property type="project" value="UniProtKB-KW"/>
</dbReference>
<proteinExistence type="predicted"/>
<keyword evidence="3" id="KW-1185">Reference proteome</keyword>
<accession>A0ABP0IJE5</accession>
<keyword evidence="2" id="KW-0808">Transferase</keyword>
<feature type="compositionally biased region" description="Acidic residues" evidence="1">
    <location>
        <begin position="819"/>
        <end position="830"/>
    </location>
</feature>
<dbReference type="GO" id="GO:0008168">
    <property type="term" value="F:methyltransferase activity"/>
    <property type="evidence" value="ECO:0007669"/>
    <property type="project" value="UniProtKB-KW"/>
</dbReference>
<evidence type="ECO:0000256" key="1">
    <source>
        <dbReference type="SAM" id="MobiDB-lite"/>
    </source>
</evidence>
<evidence type="ECO:0000313" key="2">
    <source>
        <dbReference type="EMBL" id="CAK9001439.1"/>
    </source>
</evidence>
<name>A0ABP0IJE5_9DINO</name>
<evidence type="ECO:0000313" key="3">
    <source>
        <dbReference type="Proteomes" id="UP001642464"/>
    </source>
</evidence>
<keyword evidence="2" id="KW-0489">Methyltransferase</keyword>
<protein>
    <submittedName>
        <fullName evidence="2">Modification methylase SinI</fullName>
    </submittedName>
</protein>
<dbReference type="EMBL" id="CAXAMM010003846">
    <property type="protein sequence ID" value="CAK9001439.1"/>
    <property type="molecule type" value="Genomic_DNA"/>
</dbReference>